<organism evidence="5 6">
    <name type="scientific">Ditylenchus dipsaci</name>
    <dbReference type="NCBI Taxonomy" id="166011"/>
    <lineage>
        <taxon>Eukaryota</taxon>
        <taxon>Metazoa</taxon>
        <taxon>Ecdysozoa</taxon>
        <taxon>Nematoda</taxon>
        <taxon>Chromadorea</taxon>
        <taxon>Rhabditida</taxon>
        <taxon>Tylenchina</taxon>
        <taxon>Tylenchomorpha</taxon>
        <taxon>Sphaerularioidea</taxon>
        <taxon>Anguinidae</taxon>
        <taxon>Anguininae</taxon>
        <taxon>Ditylenchus</taxon>
    </lineage>
</organism>
<evidence type="ECO:0000259" key="4">
    <source>
        <dbReference type="Pfam" id="PF24245"/>
    </source>
</evidence>
<dbReference type="Pfam" id="PF24245">
    <property type="entry name" value="INO80F"/>
    <property type="match status" value="1"/>
</dbReference>
<comment type="subcellular location">
    <subcellularLocation>
        <location evidence="1">Nucleus</location>
    </subcellularLocation>
</comment>
<accession>A0A915E6N1</accession>
<evidence type="ECO:0000313" key="5">
    <source>
        <dbReference type="Proteomes" id="UP000887574"/>
    </source>
</evidence>
<dbReference type="AlphaFoldDB" id="A0A915E6N1"/>
<feature type="region of interest" description="Disordered" evidence="3">
    <location>
        <begin position="159"/>
        <end position="181"/>
    </location>
</feature>
<dbReference type="GO" id="GO:0005634">
    <property type="term" value="C:nucleus"/>
    <property type="evidence" value="ECO:0007669"/>
    <property type="project" value="UniProtKB-SubCell"/>
</dbReference>
<sequence length="352" mass="39724">MSTAMLRQRLLNAAKRKYNQNAENVMEVPSFNMRAPPPLEHIAYNELASQSTSFANLETPNGRCVSPTSKKYLEKFQHLSEYYDHISQSNNKLRHRIYHVKKEINHLKQLKKVLCERLLGHNAVILDSNLEIPDNDSGATVMDKVIGEVANTAHTAAPLTKRKRQIDNKKKEIKTRVSSDNQTKRNIRAIIDSVVNETHAASQGLRASQGNKSSSNLDNSFDCSESDQMSTDEMSSGRLLRESSIDHLLPSKPDYECQSVNPSPSKRPRLYQENSFQNLGESSMQESDDNSQISFENSPEILCPGFEHGLSGYSEEQQLTSKNEACEKEQPRKISNVDYPHVALFVVESNTK</sequence>
<evidence type="ECO:0000256" key="2">
    <source>
        <dbReference type="ARBA" id="ARBA00023242"/>
    </source>
</evidence>
<feature type="region of interest" description="Disordered" evidence="3">
    <location>
        <begin position="202"/>
        <end position="270"/>
    </location>
</feature>
<feature type="domain" description="INO80 complex subunit F" evidence="4">
    <location>
        <begin position="72"/>
        <end position="118"/>
    </location>
</feature>
<keyword evidence="5" id="KW-1185">Reference proteome</keyword>
<dbReference type="Proteomes" id="UP000887574">
    <property type="component" value="Unplaced"/>
</dbReference>
<name>A0A915E6N1_9BILA</name>
<protein>
    <recommendedName>
        <fullName evidence="4">INO80 complex subunit F domain-containing protein</fullName>
    </recommendedName>
</protein>
<evidence type="ECO:0000256" key="1">
    <source>
        <dbReference type="ARBA" id="ARBA00004123"/>
    </source>
</evidence>
<dbReference type="InterPro" id="IPR056513">
    <property type="entry name" value="INO80F"/>
</dbReference>
<evidence type="ECO:0000313" key="6">
    <source>
        <dbReference type="WBParaSite" id="jg3124"/>
    </source>
</evidence>
<feature type="compositionally biased region" description="Polar residues" evidence="3">
    <location>
        <begin position="202"/>
        <end position="234"/>
    </location>
</feature>
<evidence type="ECO:0000256" key="3">
    <source>
        <dbReference type="SAM" id="MobiDB-lite"/>
    </source>
</evidence>
<feature type="compositionally biased region" description="Basic and acidic residues" evidence="3">
    <location>
        <begin position="165"/>
        <end position="177"/>
    </location>
</feature>
<dbReference type="WBParaSite" id="jg3124">
    <property type="protein sequence ID" value="jg3124"/>
    <property type="gene ID" value="jg3124"/>
</dbReference>
<reference evidence="6" key="1">
    <citation type="submission" date="2022-11" db="UniProtKB">
        <authorList>
            <consortium name="WormBaseParasite"/>
        </authorList>
    </citation>
    <scope>IDENTIFICATION</scope>
</reference>
<keyword evidence="2" id="KW-0539">Nucleus</keyword>
<proteinExistence type="predicted"/>